<comment type="caution">
    <text evidence="1">The sequence shown here is derived from an EMBL/GenBank/DDBJ whole genome shotgun (WGS) entry which is preliminary data.</text>
</comment>
<evidence type="ECO:0000313" key="1">
    <source>
        <dbReference type="EMBL" id="RSL99282.1"/>
    </source>
</evidence>
<dbReference type="EMBL" id="NIZV01000223">
    <property type="protein sequence ID" value="RSL99282.1"/>
    <property type="molecule type" value="Genomic_DNA"/>
</dbReference>
<keyword evidence="2" id="KW-1185">Reference proteome</keyword>
<name>A0A428TB68_9HYPO</name>
<dbReference type="AlphaFoldDB" id="A0A428TB68"/>
<organism evidence="1 2">
    <name type="scientific">Fusarium ambrosium</name>
    <dbReference type="NCBI Taxonomy" id="131363"/>
    <lineage>
        <taxon>Eukaryota</taxon>
        <taxon>Fungi</taxon>
        <taxon>Dikarya</taxon>
        <taxon>Ascomycota</taxon>
        <taxon>Pezizomycotina</taxon>
        <taxon>Sordariomycetes</taxon>
        <taxon>Hypocreomycetidae</taxon>
        <taxon>Hypocreales</taxon>
        <taxon>Nectriaceae</taxon>
        <taxon>Fusarium</taxon>
        <taxon>Fusarium solani species complex</taxon>
    </lineage>
</organism>
<dbReference type="Proteomes" id="UP000288429">
    <property type="component" value="Unassembled WGS sequence"/>
</dbReference>
<reference evidence="1 2" key="1">
    <citation type="submission" date="2017-06" db="EMBL/GenBank/DDBJ databases">
        <title>Cmopartive genomic analysis of Ambrosia Fusariam Clade fungi.</title>
        <authorList>
            <person name="Stajich J.E."/>
            <person name="Carrillo J."/>
            <person name="Kijimoto T."/>
            <person name="Eskalen A."/>
            <person name="O'Donnell K."/>
            <person name="Kasson M."/>
        </authorList>
    </citation>
    <scope>NUCLEOTIDE SEQUENCE [LARGE SCALE GENOMIC DNA]</scope>
    <source>
        <strain evidence="1 2">NRRL 20438</strain>
    </source>
</reference>
<accession>A0A428TB68</accession>
<gene>
    <name evidence="1" type="ORF">CDV31_012240</name>
</gene>
<sequence>MRGLVVVHDSEAQRTQVWKMGCYSRFLQDHFSIPPVPLLLGVRALNSSVVSDSALDLEGARWAPCFDTATDSGMSATAMVLPDVLGSGRGTLWPRTIREIFQGVYNHRHAPPVGGIRARQGSDIDIFSGRVVRQLGILVFDLPAYGFGDMEVKGAWNSRDAAVHFAQVGGITGKQWALIREDVHEGTVEDTLLLPGLSW</sequence>
<proteinExistence type="predicted"/>
<evidence type="ECO:0000313" key="2">
    <source>
        <dbReference type="Proteomes" id="UP000288429"/>
    </source>
</evidence>
<protein>
    <submittedName>
        <fullName evidence="1">Uncharacterized protein</fullName>
    </submittedName>
</protein>